<dbReference type="GO" id="GO:0003677">
    <property type="term" value="F:DNA binding"/>
    <property type="evidence" value="ECO:0007669"/>
    <property type="project" value="UniProtKB-KW"/>
</dbReference>
<dbReference type="SUPFAM" id="SSF46785">
    <property type="entry name" value="Winged helix' DNA-binding domain"/>
    <property type="match status" value="1"/>
</dbReference>
<dbReference type="InterPro" id="IPR036390">
    <property type="entry name" value="WH_DNA-bd_sf"/>
</dbReference>
<gene>
    <name evidence="5" type="ORF">J2T57_001952</name>
</gene>
<name>A0AAE3G370_9GAMM</name>
<dbReference type="Gene3D" id="1.20.120.530">
    <property type="entry name" value="GntR ligand-binding domain-like"/>
    <property type="match status" value="1"/>
</dbReference>
<dbReference type="PANTHER" id="PTHR43537:SF5">
    <property type="entry name" value="UXU OPERON TRANSCRIPTIONAL REGULATOR"/>
    <property type="match status" value="1"/>
</dbReference>
<evidence type="ECO:0000256" key="2">
    <source>
        <dbReference type="ARBA" id="ARBA00023125"/>
    </source>
</evidence>
<dbReference type="SUPFAM" id="SSF48008">
    <property type="entry name" value="GntR ligand-binding domain-like"/>
    <property type="match status" value="1"/>
</dbReference>
<keyword evidence="3" id="KW-0804">Transcription</keyword>
<dbReference type="GO" id="GO:0003700">
    <property type="term" value="F:DNA-binding transcription factor activity"/>
    <property type="evidence" value="ECO:0007669"/>
    <property type="project" value="InterPro"/>
</dbReference>
<dbReference type="InterPro" id="IPR036388">
    <property type="entry name" value="WH-like_DNA-bd_sf"/>
</dbReference>
<keyword evidence="1" id="KW-0805">Transcription regulation</keyword>
<dbReference type="CDD" id="cd07377">
    <property type="entry name" value="WHTH_GntR"/>
    <property type="match status" value="1"/>
</dbReference>
<evidence type="ECO:0000313" key="5">
    <source>
        <dbReference type="EMBL" id="MCP1674814.1"/>
    </source>
</evidence>
<dbReference type="Proteomes" id="UP001205843">
    <property type="component" value="Unassembled WGS sequence"/>
</dbReference>
<dbReference type="InterPro" id="IPR000524">
    <property type="entry name" value="Tscrpt_reg_HTH_GntR"/>
</dbReference>
<evidence type="ECO:0000259" key="4">
    <source>
        <dbReference type="PROSITE" id="PS50949"/>
    </source>
</evidence>
<comment type="caution">
    <text evidence="5">The sequence shown here is derived from an EMBL/GenBank/DDBJ whole genome shotgun (WGS) entry which is preliminary data.</text>
</comment>
<dbReference type="InterPro" id="IPR011711">
    <property type="entry name" value="GntR_C"/>
</dbReference>
<sequence>MSEPDIGKAAQRAVEELQRRIRSGLLGEGQQLPPERVLSSELGVARNTLRKALAHLESSGEVTRRIGSGTFVKANGAIANSTLPSKMRHASPAELMEVRLIIEPQAAAMAASRASAEDLKAIDSALTSSLIAKSLAEFEHWDAQLHLLVFKATRNSVLIDYCQAINAIRNEPEWYALKKRTVNPDTRRIYDRQHSAIVSALRERDPDRARRCMAEHLGMVRDNLMGAI</sequence>
<accession>A0AAE3G370</accession>
<evidence type="ECO:0000256" key="1">
    <source>
        <dbReference type="ARBA" id="ARBA00023015"/>
    </source>
</evidence>
<dbReference type="PROSITE" id="PS50949">
    <property type="entry name" value="HTH_GNTR"/>
    <property type="match status" value="1"/>
</dbReference>
<dbReference type="Pfam" id="PF00392">
    <property type="entry name" value="GntR"/>
    <property type="match status" value="1"/>
</dbReference>
<dbReference type="SMART" id="SM00345">
    <property type="entry name" value="HTH_GNTR"/>
    <property type="match status" value="1"/>
</dbReference>
<dbReference type="AlphaFoldDB" id="A0AAE3G370"/>
<organism evidence="5 6">
    <name type="scientific">Natronocella acetinitrilica</name>
    <dbReference type="NCBI Taxonomy" id="414046"/>
    <lineage>
        <taxon>Bacteria</taxon>
        <taxon>Pseudomonadati</taxon>
        <taxon>Pseudomonadota</taxon>
        <taxon>Gammaproteobacteria</taxon>
        <taxon>Chromatiales</taxon>
        <taxon>Ectothiorhodospiraceae</taxon>
        <taxon>Natronocella</taxon>
    </lineage>
</organism>
<dbReference type="RefSeq" id="WP_253477256.1">
    <property type="nucleotide sequence ID" value="NZ_JALJXV010000004.1"/>
</dbReference>
<dbReference type="Pfam" id="PF07729">
    <property type="entry name" value="FCD"/>
    <property type="match status" value="1"/>
</dbReference>
<dbReference type="PRINTS" id="PR00035">
    <property type="entry name" value="HTHGNTR"/>
</dbReference>
<keyword evidence="6" id="KW-1185">Reference proteome</keyword>
<protein>
    <submittedName>
        <fullName evidence="5">DNA-binding FadR family transcriptional regulator</fullName>
    </submittedName>
</protein>
<dbReference type="EMBL" id="JALJXV010000004">
    <property type="protein sequence ID" value="MCP1674814.1"/>
    <property type="molecule type" value="Genomic_DNA"/>
</dbReference>
<evidence type="ECO:0000313" key="6">
    <source>
        <dbReference type="Proteomes" id="UP001205843"/>
    </source>
</evidence>
<reference evidence="5" key="1">
    <citation type="submission" date="2022-03" db="EMBL/GenBank/DDBJ databases">
        <title>Genomic Encyclopedia of Type Strains, Phase III (KMG-III): the genomes of soil and plant-associated and newly described type strains.</title>
        <authorList>
            <person name="Whitman W."/>
        </authorList>
    </citation>
    <scope>NUCLEOTIDE SEQUENCE</scope>
    <source>
        <strain evidence="5">ANL 6-2</strain>
    </source>
</reference>
<dbReference type="PANTHER" id="PTHR43537">
    <property type="entry name" value="TRANSCRIPTIONAL REGULATOR, GNTR FAMILY"/>
    <property type="match status" value="1"/>
</dbReference>
<proteinExistence type="predicted"/>
<keyword evidence="2 5" id="KW-0238">DNA-binding</keyword>
<feature type="domain" description="HTH gntR-type" evidence="4">
    <location>
        <begin position="7"/>
        <end position="75"/>
    </location>
</feature>
<dbReference type="InterPro" id="IPR008920">
    <property type="entry name" value="TF_FadR/GntR_C"/>
</dbReference>
<evidence type="ECO:0000256" key="3">
    <source>
        <dbReference type="ARBA" id="ARBA00023163"/>
    </source>
</evidence>
<dbReference type="SMART" id="SM00895">
    <property type="entry name" value="FCD"/>
    <property type="match status" value="1"/>
</dbReference>
<dbReference type="Gene3D" id="1.10.10.10">
    <property type="entry name" value="Winged helix-like DNA-binding domain superfamily/Winged helix DNA-binding domain"/>
    <property type="match status" value="1"/>
</dbReference>